<feature type="region of interest" description="Disordered" evidence="1">
    <location>
        <begin position="29"/>
        <end position="51"/>
    </location>
</feature>
<feature type="compositionally biased region" description="Basic and acidic residues" evidence="1">
    <location>
        <begin position="40"/>
        <end position="51"/>
    </location>
</feature>
<gene>
    <name evidence="2" type="ORF">GCM10007173_17370</name>
</gene>
<evidence type="ECO:0000313" key="3">
    <source>
        <dbReference type="Proteomes" id="UP000606115"/>
    </source>
</evidence>
<comment type="caution">
    <text evidence="2">The sequence shown here is derived from an EMBL/GenBank/DDBJ whole genome shotgun (WGS) entry which is preliminary data.</text>
</comment>
<keyword evidence="3" id="KW-1185">Reference proteome</keyword>
<evidence type="ECO:0000313" key="2">
    <source>
        <dbReference type="EMBL" id="GGJ59152.1"/>
    </source>
</evidence>
<protein>
    <submittedName>
        <fullName evidence="2">Uncharacterized protein</fullName>
    </submittedName>
</protein>
<dbReference type="Proteomes" id="UP000606115">
    <property type="component" value="Unassembled WGS sequence"/>
</dbReference>
<accession>A0ABQ2DLS1</accession>
<name>A0ABQ2DLS1_9MICC</name>
<dbReference type="EMBL" id="BMKX01000003">
    <property type="protein sequence ID" value="GGJ59152.1"/>
    <property type="molecule type" value="Genomic_DNA"/>
</dbReference>
<sequence>MTVSEHVFCDAGFDVWGYDRDGKYDSTYDRAHFQNSPYPNEHRALDGESNE</sequence>
<organism evidence="2 3">
    <name type="scientific">Glutamicibacter ardleyensis</name>
    <dbReference type="NCBI Taxonomy" id="225894"/>
    <lineage>
        <taxon>Bacteria</taxon>
        <taxon>Bacillati</taxon>
        <taxon>Actinomycetota</taxon>
        <taxon>Actinomycetes</taxon>
        <taxon>Micrococcales</taxon>
        <taxon>Micrococcaceae</taxon>
        <taxon>Glutamicibacter</taxon>
    </lineage>
</organism>
<proteinExistence type="predicted"/>
<evidence type="ECO:0000256" key="1">
    <source>
        <dbReference type="SAM" id="MobiDB-lite"/>
    </source>
</evidence>
<reference evidence="3" key="1">
    <citation type="journal article" date="2019" name="Int. J. Syst. Evol. Microbiol.">
        <title>The Global Catalogue of Microorganisms (GCM) 10K type strain sequencing project: providing services to taxonomists for standard genome sequencing and annotation.</title>
        <authorList>
            <consortium name="The Broad Institute Genomics Platform"/>
            <consortium name="The Broad Institute Genome Sequencing Center for Infectious Disease"/>
            <person name="Wu L."/>
            <person name="Ma J."/>
        </authorList>
    </citation>
    <scope>NUCLEOTIDE SEQUENCE [LARGE SCALE GENOMIC DNA]</scope>
    <source>
        <strain evidence="3">CGMCC 1.3685</strain>
    </source>
</reference>